<accession>A0A504JAZ1</accession>
<dbReference type="InterPro" id="IPR029058">
    <property type="entry name" value="AB_hydrolase_fold"/>
</dbReference>
<protein>
    <submittedName>
        <fullName evidence="1">Alpha/beta hydrolase</fullName>
    </submittedName>
</protein>
<comment type="caution">
    <text evidence="1">The sequence shown here is derived from an EMBL/GenBank/DDBJ whole genome shotgun (WGS) entry which is preliminary data.</text>
</comment>
<reference evidence="1 2" key="1">
    <citation type="submission" date="2019-06" db="EMBL/GenBank/DDBJ databases">
        <authorList>
            <person name="Meng X."/>
        </authorList>
    </citation>
    <scope>NUCLEOTIDE SEQUENCE [LARGE SCALE GENOMIC DNA]</scope>
    <source>
        <strain evidence="1 2">M625</strain>
    </source>
</reference>
<organism evidence="1 2">
    <name type="scientific">Aquimarina algicola</name>
    <dbReference type="NCBI Taxonomy" id="2589995"/>
    <lineage>
        <taxon>Bacteria</taxon>
        <taxon>Pseudomonadati</taxon>
        <taxon>Bacteroidota</taxon>
        <taxon>Flavobacteriia</taxon>
        <taxon>Flavobacteriales</taxon>
        <taxon>Flavobacteriaceae</taxon>
        <taxon>Aquimarina</taxon>
    </lineage>
</organism>
<gene>
    <name evidence="1" type="ORF">FHK87_19100</name>
</gene>
<keyword evidence="2" id="KW-1185">Reference proteome</keyword>
<dbReference type="RefSeq" id="WP_140595377.1">
    <property type="nucleotide sequence ID" value="NZ_VFWZ01000006.1"/>
</dbReference>
<dbReference type="AlphaFoldDB" id="A0A504JAZ1"/>
<proteinExistence type="predicted"/>
<name>A0A504JAZ1_9FLAO</name>
<dbReference type="GO" id="GO:0016787">
    <property type="term" value="F:hydrolase activity"/>
    <property type="evidence" value="ECO:0007669"/>
    <property type="project" value="UniProtKB-KW"/>
</dbReference>
<sequence>MKSNTTIRLTFILITVALFYACSSDDNDMVAVSSESNDISEAITKIPMDINKLFEAKGNPNAKRVIIYEEGGPSDEFVSDTFEPSADGDEFGFSTLFKDDYRVYVHQSLTLNSGLCKEEKLTKAQSDLENKVSVEILDRVIKHFKAQGKVVFVTGHSFGGFILTKYLAEKGNTTADKFLIMASRLDMQMVVAENYSNCKPYIFRNGTTPIPATDSALLEVLKRCPSVSSIAGSIVSERFTNTITVNTLSNVVYVYAKDDEQTGGLLQNEKDFLKNKNVNVIEIPKGGHSEMFFGSYPQRIYNELIK</sequence>
<evidence type="ECO:0000313" key="1">
    <source>
        <dbReference type="EMBL" id="TPN84069.1"/>
    </source>
</evidence>
<evidence type="ECO:0000313" key="2">
    <source>
        <dbReference type="Proteomes" id="UP000315540"/>
    </source>
</evidence>
<dbReference type="OrthoDB" id="1163128at2"/>
<keyword evidence="1" id="KW-0378">Hydrolase</keyword>
<dbReference type="EMBL" id="VFWZ01000006">
    <property type="protein sequence ID" value="TPN84069.1"/>
    <property type="molecule type" value="Genomic_DNA"/>
</dbReference>
<dbReference type="Proteomes" id="UP000315540">
    <property type="component" value="Unassembled WGS sequence"/>
</dbReference>
<dbReference type="SUPFAM" id="SSF53474">
    <property type="entry name" value="alpha/beta-Hydrolases"/>
    <property type="match status" value="1"/>
</dbReference>
<dbReference type="PROSITE" id="PS51257">
    <property type="entry name" value="PROKAR_LIPOPROTEIN"/>
    <property type="match status" value="1"/>
</dbReference>
<dbReference type="Gene3D" id="3.40.50.1820">
    <property type="entry name" value="alpha/beta hydrolase"/>
    <property type="match status" value="1"/>
</dbReference>